<dbReference type="EMBL" id="JAUJYO010000001">
    <property type="protein sequence ID" value="KAK1325475.1"/>
    <property type="molecule type" value="Genomic_DNA"/>
</dbReference>
<organism evidence="1 2">
    <name type="scientific">Acorus calamus</name>
    <name type="common">Sweet flag</name>
    <dbReference type="NCBI Taxonomy" id="4465"/>
    <lineage>
        <taxon>Eukaryota</taxon>
        <taxon>Viridiplantae</taxon>
        <taxon>Streptophyta</taxon>
        <taxon>Embryophyta</taxon>
        <taxon>Tracheophyta</taxon>
        <taxon>Spermatophyta</taxon>
        <taxon>Magnoliopsida</taxon>
        <taxon>Liliopsida</taxon>
        <taxon>Acoraceae</taxon>
        <taxon>Acorus</taxon>
    </lineage>
</organism>
<protein>
    <submittedName>
        <fullName evidence="1">Uncharacterized protein</fullName>
    </submittedName>
</protein>
<name>A0AAV9FHS9_ACOCL</name>
<accession>A0AAV9FHS9</accession>
<dbReference type="AlphaFoldDB" id="A0AAV9FHS9"/>
<evidence type="ECO:0000313" key="2">
    <source>
        <dbReference type="Proteomes" id="UP001180020"/>
    </source>
</evidence>
<proteinExistence type="predicted"/>
<sequence>MTKQAFHSLYGKDHLISSSIQLVLDEGESSQQKLPSSSNSKCNNFVFESTKNPTLEKEAQSILSFNNGADNRLQSYNGNAVLNDDGFATWDGVTDHDGFTIHLSQEANSFKMLKNNIKCQFGDSNAKEEDLQASKRHCLGKSGQPKVRKPMQTKDPQIVDLVTMSFFNYKSSQCAHKDDNIDFQKISKEMPNGGFGVWVGSKKK</sequence>
<evidence type="ECO:0000313" key="1">
    <source>
        <dbReference type="EMBL" id="KAK1325475.1"/>
    </source>
</evidence>
<gene>
    <name evidence="1" type="ORF">QJS10_CPA01g01357</name>
</gene>
<reference evidence="1" key="1">
    <citation type="journal article" date="2023" name="Nat. Commun.">
        <title>Diploid and tetraploid genomes of Acorus and the evolution of monocots.</title>
        <authorList>
            <person name="Ma L."/>
            <person name="Liu K.W."/>
            <person name="Li Z."/>
            <person name="Hsiao Y.Y."/>
            <person name="Qi Y."/>
            <person name="Fu T."/>
            <person name="Tang G.D."/>
            <person name="Zhang D."/>
            <person name="Sun W.H."/>
            <person name="Liu D.K."/>
            <person name="Li Y."/>
            <person name="Chen G.Z."/>
            <person name="Liu X.D."/>
            <person name="Liao X.Y."/>
            <person name="Jiang Y.T."/>
            <person name="Yu X."/>
            <person name="Hao Y."/>
            <person name="Huang J."/>
            <person name="Zhao X.W."/>
            <person name="Ke S."/>
            <person name="Chen Y.Y."/>
            <person name="Wu W.L."/>
            <person name="Hsu J.L."/>
            <person name="Lin Y.F."/>
            <person name="Huang M.D."/>
            <person name="Li C.Y."/>
            <person name="Huang L."/>
            <person name="Wang Z.W."/>
            <person name="Zhao X."/>
            <person name="Zhong W.Y."/>
            <person name="Peng D.H."/>
            <person name="Ahmad S."/>
            <person name="Lan S."/>
            <person name="Zhang J.S."/>
            <person name="Tsai W.C."/>
            <person name="Van de Peer Y."/>
            <person name="Liu Z.J."/>
        </authorList>
    </citation>
    <scope>NUCLEOTIDE SEQUENCE</scope>
    <source>
        <strain evidence="1">CP</strain>
    </source>
</reference>
<reference evidence="1" key="2">
    <citation type="submission" date="2023-06" db="EMBL/GenBank/DDBJ databases">
        <authorList>
            <person name="Ma L."/>
            <person name="Liu K.-W."/>
            <person name="Li Z."/>
            <person name="Hsiao Y.-Y."/>
            <person name="Qi Y."/>
            <person name="Fu T."/>
            <person name="Tang G."/>
            <person name="Zhang D."/>
            <person name="Sun W.-H."/>
            <person name="Liu D.-K."/>
            <person name="Li Y."/>
            <person name="Chen G.-Z."/>
            <person name="Liu X.-D."/>
            <person name="Liao X.-Y."/>
            <person name="Jiang Y.-T."/>
            <person name="Yu X."/>
            <person name="Hao Y."/>
            <person name="Huang J."/>
            <person name="Zhao X.-W."/>
            <person name="Ke S."/>
            <person name="Chen Y.-Y."/>
            <person name="Wu W.-L."/>
            <person name="Hsu J.-L."/>
            <person name="Lin Y.-F."/>
            <person name="Huang M.-D."/>
            <person name="Li C.-Y."/>
            <person name="Huang L."/>
            <person name="Wang Z.-W."/>
            <person name="Zhao X."/>
            <person name="Zhong W.-Y."/>
            <person name="Peng D.-H."/>
            <person name="Ahmad S."/>
            <person name="Lan S."/>
            <person name="Zhang J.-S."/>
            <person name="Tsai W.-C."/>
            <person name="Van De Peer Y."/>
            <person name="Liu Z.-J."/>
        </authorList>
    </citation>
    <scope>NUCLEOTIDE SEQUENCE</scope>
    <source>
        <strain evidence="1">CP</strain>
        <tissue evidence="1">Leaves</tissue>
    </source>
</reference>
<dbReference type="Proteomes" id="UP001180020">
    <property type="component" value="Unassembled WGS sequence"/>
</dbReference>
<keyword evidence="2" id="KW-1185">Reference proteome</keyword>
<comment type="caution">
    <text evidence="1">The sequence shown here is derived from an EMBL/GenBank/DDBJ whole genome shotgun (WGS) entry which is preliminary data.</text>
</comment>